<dbReference type="PROSITE" id="PS51257">
    <property type="entry name" value="PROKAR_LIPOPROTEIN"/>
    <property type="match status" value="1"/>
</dbReference>
<reference evidence="3" key="1">
    <citation type="journal article" date="2021" name="PeerJ">
        <title>Extensive microbial diversity within the chicken gut microbiome revealed by metagenomics and culture.</title>
        <authorList>
            <person name="Gilroy R."/>
            <person name="Ravi A."/>
            <person name="Getino M."/>
            <person name="Pursley I."/>
            <person name="Horton D.L."/>
            <person name="Alikhan N.F."/>
            <person name="Baker D."/>
            <person name="Gharbi K."/>
            <person name="Hall N."/>
            <person name="Watson M."/>
            <person name="Adriaenssens E.M."/>
            <person name="Foster-Nyarko E."/>
            <person name="Jarju S."/>
            <person name="Secka A."/>
            <person name="Antonio M."/>
            <person name="Oren A."/>
            <person name="Chaudhuri R.R."/>
            <person name="La Ragione R."/>
            <person name="Hildebrand F."/>
            <person name="Pallen M.J."/>
        </authorList>
    </citation>
    <scope>NUCLEOTIDE SEQUENCE</scope>
    <source>
        <strain evidence="3">687</strain>
    </source>
</reference>
<sequence>MLRLIFCLLVGMIALGGGVMAGATSNFSAQACISNAIPESYLHLVRGGEWEPDENEPDEDEWEPDEDEWEPDEDEWEPDEDEWEPDEDEPDEDEDEWGDEWT</sequence>
<dbReference type="Proteomes" id="UP000824150">
    <property type="component" value="Unassembled WGS sequence"/>
</dbReference>
<feature type="signal peptide" evidence="2">
    <location>
        <begin position="1"/>
        <end position="21"/>
    </location>
</feature>
<comment type="caution">
    <text evidence="3">The sequence shown here is derived from an EMBL/GenBank/DDBJ whole genome shotgun (WGS) entry which is preliminary data.</text>
</comment>
<accession>A0A9E2KNR6</accession>
<feature type="region of interest" description="Disordered" evidence="1">
    <location>
        <begin position="47"/>
        <end position="102"/>
    </location>
</feature>
<feature type="compositionally biased region" description="Acidic residues" evidence="1">
    <location>
        <begin position="50"/>
        <end position="102"/>
    </location>
</feature>
<gene>
    <name evidence="3" type="ORF">IAA31_03375</name>
</gene>
<reference evidence="3" key="2">
    <citation type="submission" date="2021-04" db="EMBL/GenBank/DDBJ databases">
        <authorList>
            <person name="Gilroy R."/>
        </authorList>
    </citation>
    <scope>NUCLEOTIDE SEQUENCE</scope>
    <source>
        <strain evidence="3">687</strain>
    </source>
</reference>
<name>A0A9E2KNR6_9GAMM</name>
<organism evidence="3 4">
    <name type="scientific">Candidatus Anaerobiospirillum merdipullorum</name>
    <dbReference type="NCBI Taxonomy" id="2838450"/>
    <lineage>
        <taxon>Bacteria</taxon>
        <taxon>Pseudomonadati</taxon>
        <taxon>Pseudomonadota</taxon>
        <taxon>Gammaproteobacteria</taxon>
        <taxon>Aeromonadales</taxon>
        <taxon>Succinivibrionaceae</taxon>
        <taxon>Anaerobiospirillum</taxon>
    </lineage>
</organism>
<dbReference type="AlphaFoldDB" id="A0A9E2KNR6"/>
<keyword evidence="2" id="KW-0732">Signal</keyword>
<evidence type="ECO:0000256" key="2">
    <source>
        <dbReference type="SAM" id="SignalP"/>
    </source>
</evidence>
<protein>
    <submittedName>
        <fullName evidence="3">Uncharacterized protein</fullName>
    </submittedName>
</protein>
<evidence type="ECO:0000313" key="4">
    <source>
        <dbReference type="Proteomes" id="UP000824150"/>
    </source>
</evidence>
<evidence type="ECO:0000256" key="1">
    <source>
        <dbReference type="SAM" id="MobiDB-lite"/>
    </source>
</evidence>
<proteinExistence type="predicted"/>
<feature type="chain" id="PRO_5039206247" evidence="2">
    <location>
        <begin position="22"/>
        <end position="102"/>
    </location>
</feature>
<dbReference type="EMBL" id="JAHLFG010000036">
    <property type="protein sequence ID" value="MBU3826513.1"/>
    <property type="molecule type" value="Genomic_DNA"/>
</dbReference>
<evidence type="ECO:0000313" key="3">
    <source>
        <dbReference type="EMBL" id="MBU3826513.1"/>
    </source>
</evidence>